<reference evidence="3" key="1">
    <citation type="journal article" date="2014" name="Proc. Natl. Acad. Sci. U.S.A.">
        <title>Extensive sampling of basidiomycete genomes demonstrates inadequacy of the white-rot/brown-rot paradigm for wood decay fungi.</title>
        <authorList>
            <person name="Riley R."/>
            <person name="Salamov A.A."/>
            <person name="Brown D.W."/>
            <person name="Nagy L.G."/>
            <person name="Floudas D."/>
            <person name="Held B.W."/>
            <person name="Levasseur A."/>
            <person name="Lombard V."/>
            <person name="Morin E."/>
            <person name="Otillar R."/>
            <person name="Lindquist E.A."/>
            <person name="Sun H."/>
            <person name="LaButti K.M."/>
            <person name="Schmutz J."/>
            <person name="Jabbour D."/>
            <person name="Luo H."/>
            <person name="Baker S.E."/>
            <person name="Pisabarro A.G."/>
            <person name="Walton J.D."/>
            <person name="Blanchette R.A."/>
            <person name="Henrissat B."/>
            <person name="Martin F."/>
            <person name="Cullen D."/>
            <person name="Hibbett D.S."/>
            <person name="Grigoriev I.V."/>
        </authorList>
    </citation>
    <scope>NUCLEOTIDE SEQUENCE [LARGE SCALE GENOMIC DNA]</scope>
    <source>
        <strain evidence="3">MUCL 33604</strain>
    </source>
</reference>
<proteinExistence type="predicted"/>
<dbReference type="InParanoid" id="A0A067P3M1"/>
<protein>
    <submittedName>
        <fullName evidence="2">Uncharacterized protein</fullName>
    </submittedName>
</protein>
<dbReference type="HOGENOM" id="CLU_1704484_0_0_1"/>
<feature type="region of interest" description="Disordered" evidence="1">
    <location>
        <begin position="110"/>
        <end position="135"/>
    </location>
</feature>
<organism evidence="2 3">
    <name type="scientific">Jaapia argillacea MUCL 33604</name>
    <dbReference type="NCBI Taxonomy" id="933084"/>
    <lineage>
        <taxon>Eukaryota</taxon>
        <taxon>Fungi</taxon>
        <taxon>Dikarya</taxon>
        <taxon>Basidiomycota</taxon>
        <taxon>Agaricomycotina</taxon>
        <taxon>Agaricomycetes</taxon>
        <taxon>Agaricomycetidae</taxon>
        <taxon>Jaapiales</taxon>
        <taxon>Jaapiaceae</taxon>
        <taxon>Jaapia</taxon>
    </lineage>
</organism>
<evidence type="ECO:0000313" key="2">
    <source>
        <dbReference type="EMBL" id="KDQ49498.1"/>
    </source>
</evidence>
<dbReference type="Proteomes" id="UP000027265">
    <property type="component" value="Unassembled WGS sequence"/>
</dbReference>
<sequence>MTPAGLRSSSSPLRRHKSSSQSTFTLVFTGLHGVLVPIFSISSLHDIPALILPVKNPVCKLLVSKVNTPVHATKDKPPLCVRTQDLDLNLSLCDVARHYSQATSWNACSEERSSDPKNASIKSESPHTRLRTPTTRLQFPYRTTALHLDPTRLR</sequence>
<dbReference type="EMBL" id="KL197782">
    <property type="protein sequence ID" value="KDQ49498.1"/>
    <property type="molecule type" value="Genomic_DNA"/>
</dbReference>
<dbReference type="AlphaFoldDB" id="A0A067P3M1"/>
<evidence type="ECO:0000256" key="1">
    <source>
        <dbReference type="SAM" id="MobiDB-lite"/>
    </source>
</evidence>
<keyword evidence="3" id="KW-1185">Reference proteome</keyword>
<accession>A0A067P3M1</accession>
<evidence type="ECO:0000313" key="3">
    <source>
        <dbReference type="Proteomes" id="UP000027265"/>
    </source>
</evidence>
<name>A0A067P3M1_9AGAM</name>
<gene>
    <name evidence="2" type="ORF">JAAARDRAFT_63679</name>
</gene>